<accession>A0A8J6HG78</accession>
<feature type="region of interest" description="Disordered" evidence="2">
    <location>
        <begin position="254"/>
        <end position="334"/>
    </location>
</feature>
<dbReference type="Proteomes" id="UP000719412">
    <property type="component" value="Unassembled WGS sequence"/>
</dbReference>
<reference evidence="4" key="2">
    <citation type="submission" date="2021-08" db="EMBL/GenBank/DDBJ databases">
        <authorList>
            <person name="Eriksson T."/>
        </authorList>
    </citation>
    <scope>NUCLEOTIDE SEQUENCE</scope>
    <source>
        <strain evidence="4">Stoneville</strain>
        <tissue evidence="4">Whole head</tissue>
    </source>
</reference>
<reference evidence="4" key="1">
    <citation type="journal article" date="2020" name="J Insects Food Feed">
        <title>The yellow mealworm (Tenebrio molitor) genome: a resource for the emerging insects as food and feed industry.</title>
        <authorList>
            <person name="Eriksson T."/>
            <person name="Andere A."/>
            <person name="Kelstrup H."/>
            <person name="Emery V."/>
            <person name="Picard C."/>
        </authorList>
    </citation>
    <scope>NUCLEOTIDE SEQUENCE</scope>
    <source>
        <strain evidence="4">Stoneville</strain>
        <tissue evidence="4">Whole head</tissue>
    </source>
</reference>
<dbReference type="GO" id="GO:0005634">
    <property type="term" value="C:nucleus"/>
    <property type="evidence" value="ECO:0007669"/>
    <property type="project" value="UniProtKB-SubCell"/>
</dbReference>
<dbReference type="Gene3D" id="1.10.10.60">
    <property type="entry name" value="Homeodomain-like"/>
    <property type="match status" value="1"/>
</dbReference>
<comment type="caution">
    <text evidence="4">The sequence shown here is derived from an EMBL/GenBank/DDBJ whole genome shotgun (WGS) entry which is preliminary data.</text>
</comment>
<name>A0A8J6HG78_TENMO</name>
<dbReference type="AlphaFoldDB" id="A0A8J6HG78"/>
<dbReference type="GO" id="GO:0003677">
    <property type="term" value="F:DNA binding"/>
    <property type="evidence" value="ECO:0007669"/>
    <property type="project" value="InterPro"/>
</dbReference>
<dbReference type="InterPro" id="IPR013083">
    <property type="entry name" value="Znf_RING/FYVE/PHD"/>
</dbReference>
<dbReference type="EMBL" id="JABDTM020024910">
    <property type="protein sequence ID" value="KAH0813838.1"/>
    <property type="molecule type" value="Genomic_DNA"/>
</dbReference>
<dbReference type="Pfam" id="PF05225">
    <property type="entry name" value="HTH_psq"/>
    <property type="match status" value="1"/>
</dbReference>
<gene>
    <name evidence="4" type="ORF">GEV33_008953</name>
</gene>
<dbReference type="SUPFAM" id="SSF46689">
    <property type="entry name" value="Homeodomain-like"/>
    <property type="match status" value="1"/>
</dbReference>
<sequence>MPRNYKRHTRKANWTQEDLRHALEFIENGGKIRRAGRQFGIPYGSLQTRIKKIEGRNDSPRMGRRSIFSPEQESSIAEHLKLLSKMFYGLTAKELRRVVFEYAEKNNGFNKNTRLAGKDWYYDFLQRNPTISARKPEATSMNRITAFNREELELFFGNLQDLMEKYKFNPSKIFNVDETGITNVQQPLTVLAQKGQKRKISHYDLASILNKAYSSVAVINKAINGFQATGIYPINPGVFTDEDFLPADTFLQTPQLTNEPNDDITDHNDNNFRSVAIPGPSHSPKASCSKTTDRDMEHSQPGTSQLKVSFEEISPIPTAPSISKQKRSRKQHSEILTSTPKKYFLIEKDKMKAAKLKKKAAPSRKLVQKTKRNVGKEDSDTSSCSENGNSLCNDDSDDDLSGNSNNSLCVVCEEYGKDEIWFRCTVCGRWAHQACSGAETAKNYVCDFCYNKERLKTRRGRLDL</sequence>
<keyword evidence="5" id="KW-1185">Reference proteome</keyword>
<protein>
    <recommendedName>
        <fullName evidence="3">HTH psq-type domain-containing protein</fullName>
    </recommendedName>
</protein>
<dbReference type="InterPro" id="IPR011011">
    <property type="entry name" value="Znf_FYVE_PHD"/>
</dbReference>
<dbReference type="CDD" id="cd15517">
    <property type="entry name" value="PHD_TCF19_like"/>
    <property type="match status" value="1"/>
</dbReference>
<evidence type="ECO:0000313" key="5">
    <source>
        <dbReference type="Proteomes" id="UP000719412"/>
    </source>
</evidence>
<feature type="region of interest" description="Disordered" evidence="2">
    <location>
        <begin position="355"/>
        <end position="388"/>
    </location>
</feature>
<evidence type="ECO:0000313" key="4">
    <source>
        <dbReference type="EMBL" id="KAH0813838.1"/>
    </source>
</evidence>
<feature type="domain" description="HTH psq-type" evidence="3">
    <location>
        <begin position="16"/>
        <end position="52"/>
    </location>
</feature>
<dbReference type="InterPro" id="IPR007889">
    <property type="entry name" value="HTH_Psq"/>
</dbReference>
<dbReference type="Gene3D" id="3.30.40.10">
    <property type="entry name" value="Zinc/RING finger domain, C3HC4 (zinc finger)"/>
    <property type="match status" value="1"/>
</dbReference>
<evidence type="ECO:0000256" key="2">
    <source>
        <dbReference type="SAM" id="MobiDB-lite"/>
    </source>
</evidence>
<feature type="compositionally biased region" description="Basic residues" evidence="2">
    <location>
        <begin position="355"/>
        <end position="373"/>
    </location>
</feature>
<comment type="subcellular location">
    <subcellularLocation>
        <location evidence="1">Nucleus</location>
    </subcellularLocation>
</comment>
<evidence type="ECO:0000256" key="1">
    <source>
        <dbReference type="ARBA" id="ARBA00004123"/>
    </source>
</evidence>
<organism evidence="4 5">
    <name type="scientific">Tenebrio molitor</name>
    <name type="common">Yellow mealworm beetle</name>
    <dbReference type="NCBI Taxonomy" id="7067"/>
    <lineage>
        <taxon>Eukaryota</taxon>
        <taxon>Metazoa</taxon>
        <taxon>Ecdysozoa</taxon>
        <taxon>Arthropoda</taxon>
        <taxon>Hexapoda</taxon>
        <taxon>Insecta</taxon>
        <taxon>Pterygota</taxon>
        <taxon>Neoptera</taxon>
        <taxon>Endopterygota</taxon>
        <taxon>Coleoptera</taxon>
        <taxon>Polyphaga</taxon>
        <taxon>Cucujiformia</taxon>
        <taxon>Tenebrionidae</taxon>
        <taxon>Tenebrio</taxon>
    </lineage>
</organism>
<dbReference type="InterPro" id="IPR009057">
    <property type="entry name" value="Homeodomain-like_sf"/>
</dbReference>
<proteinExistence type="predicted"/>
<evidence type="ECO:0000259" key="3">
    <source>
        <dbReference type="Pfam" id="PF05225"/>
    </source>
</evidence>
<dbReference type="SUPFAM" id="SSF57903">
    <property type="entry name" value="FYVE/PHD zinc finger"/>
    <property type="match status" value="1"/>
</dbReference>